<dbReference type="InterPro" id="IPR023780">
    <property type="entry name" value="Chromo_domain"/>
</dbReference>
<organism evidence="5 6">
    <name type="scientific">Mucuna pruriens</name>
    <name type="common">Velvet bean</name>
    <name type="synonym">Dolichos pruriens</name>
    <dbReference type="NCBI Taxonomy" id="157652"/>
    <lineage>
        <taxon>Eukaryota</taxon>
        <taxon>Viridiplantae</taxon>
        <taxon>Streptophyta</taxon>
        <taxon>Embryophyta</taxon>
        <taxon>Tracheophyta</taxon>
        <taxon>Spermatophyta</taxon>
        <taxon>Magnoliopsida</taxon>
        <taxon>eudicotyledons</taxon>
        <taxon>Gunneridae</taxon>
        <taxon>Pentapetalae</taxon>
        <taxon>rosids</taxon>
        <taxon>fabids</taxon>
        <taxon>Fabales</taxon>
        <taxon>Fabaceae</taxon>
        <taxon>Papilionoideae</taxon>
        <taxon>50 kb inversion clade</taxon>
        <taxon>NPAAA clade</taxon>
        <taxon>indigoferoid/millettioid clade</taxon>
        <taxon>Phaseoleae</taxon>
        <taxon>Mucuna</taxon>
    </lineage>
</organism>
<reference evidence="5" key="1">
    <citation type="submission" date="2018-05" db="EMBL/GenBank/DDBJ databases">
        <title>Draft genome of Mucuna pruriens seed.</title>
        <authorList>
            <person name="Nnadi N.E."/>
            <person name="Vos R."/>
            <person name="Hasami M.H."/>
            <person name="Devisetty U.K."/>
            <person name="Aguiy J.C."/>
        </authorList>
    </citation>
    <scope>NUCLEOTIDE SEQUENCE [LARGE SCALE GENOMIC DNA]</scope>
    <source>
        <strain evidence="5">JCA_2017</strain>
    </source>
</reference>
<feature type="domain" description="Chromo" evidence="4">
    <location>
        <begin position="61"/>
        <end position="120"/>
    </location>
</feature>
<evidence type="ECO:0000256" key="1">
    <source>
        <dbReference type="ARBA" id="ARBA00004123"/>
    </source>
</evidence>
<dbReference type="Pfam" id="PF00385">
    <property type="entry name" value="Chromo"/>
    <property type="match status" value="1"/>
</dbReference>
<feature type="non-terminal residue" evidence="5">
    <location>
        <position position="331"/>
    </location>
</feature>
<sequence>MKKRCSGSVLEVNGEDEAEAEAVQQALSCAVVENDKDEEEEEEEETLVPPNPNPNLDDGFYEIETIRRKRVRKGQLQYLIKWRGWAETANTWEPLDNLRSVPDLIDAFEDSLKSGKHRKRKRKHVVHHTQLKKRLQRSTTSYSLRHFPTHNPHPHTPISTSDLAQSQLTNANGFAKHDQNDYDPKLSELKATTNTAVQVDKLAIHFQQPKVGQSNVDCVEPIQTGRFRGAKRRKSGSVKRFKRETDAGKPVDAINMPVGAVEPARMGNNSPIKIADAKNACNIVKIIKPIGYSASLSDNIQDVLVTFMAMRSDGTEVMVDNRYLKAYNPLL</sequence>
<dbReference type="Proteomes" id="UP000257109">
    <property type="component" value="Unassembled WGS sequence"/>
</dbReference>
<dbReference type="AlphaFoldDB" id="A0A371FXR6"/>
<feature type="compositionally biased region" description="Acidic residues" evidence="3">
    <location>
        <begin position="35"/>
        <end position="46"/>
    </location>
</feature>
<protein>
    <submittedName>
        <fullName evidence="5">Chromo domain-containing protein LHP1</fullName>
    </submittedName>
</protein>
<dbReference type="GO" id="GO:0031507">
    <property type="term" value="P:heterochromatin formation"/>
    <property type="evidence" value="ECO:0007669"/>
    <property type="project" value="InterPro"/>
</dbReference>
<dbReference type="Gene3D" id="2.40.50.40">
    <property type="match status" value="1"/>
</dbReference>
<feature type="non-terminal residue" evidence="5">
    <location>
        <position position="1"/>
    </location>
</feature>
<proteinExistence type="predicted"/>
<dbReference type="OrthoDB" id="1918685at2759"/>
<keyword evidence="2" id="KW-0539">Nucleus</keyword>
<dbReference type="PROSITE" id="PS50013">
    <property type="entry name" value="CHROMO_2"/>
    <property type="match status" value="1"/>
</dbReference>
<feature type="region of interest" description="Disordered" evidence="3">
    <location>
        <begin position="33"/>
        <end position="57"/>
    </location>
</feature>
<evidence type="ECO:0000313" key="6">
    <source>
        <dbReference type="Proteomes" id="UP000257109"/>
    </source>
</evidence>
<accession>A0A371FXR6</accession>
<dbReference type="InterPro" id="IPR016197">
    <property type="entry name" value="Chromo-like_dom_sf"/>
</dbReference>
<dbReference type="PANTHER" id="PTHR47240:SF2">
    <property type="entry name" value="CHROMO DOMAIN-CONTAINING PROTEIN LHP1"/>
    <property type="match status" value="1"/>
</dbReference>
<dbReference type="InterPro" id="IPR000953">
    <property type="entry name" value="Chromo/chromo_shadow_dom"/>
</dbReference>
<dbReference type="PROSITE" id="PS00598">
    <property type="entry name" value="CHROMO_1"/>
    <property type="match status" value="1"/>
</dbReference>
<name>A0A371FXR6_MUCPR</name>
<dbReference type="InterPro" id="IPR044251">
    <property type="entry name" value="LHP1-like"/>
</dbReference>
<dbReference type="SUPFAM" id="SSF54160">
    <property type="entry name" value="Chromo domain-like"/>
    <property type="match status" value="1"/>
</dbReference>
<comment type="caution">
    <text evidence="5">The sequence shown here is derived from an EMBL/GenBank/DDBJ whole genome shotgun (WGS) entry which is preliminary data.</text>
</comment>
<dbReference type="InterPro" id="IPR023779">
    <property type="entry name" value="Chromodomain_CS"/>
</dbReference>
<evidence type="ECO:0000259" key="4">
    <source>
        <dbReference type="PROSITE" id="PS50013"/>
    </source>
</evidence>
<gene>
    <name evidence="5" type="primary">LHP1</name>
    <name evidence="5" type="ORF">CR513_36309</name>
</gene>
<dbReference type="SMART" id="SM00298">
    <property type="entry name" value="CHROMO"/>
    <property type="match status" value="1"/>
</dbReference>
<evidence type="ECO:0000313" key="5">
    <source>
        <dbReference type="EMBL" id="RDX82853.1"/>
    </source>
</evidence>
<dbReference type="PANTHER" id="PTHR47240">
    <property type="entry name" value="CHROMO DOMAIN-CONTAINING PROTEIN LHP1"/>
    <property type="match status" value="1"/>
</dbReference>
<dbReference type="STRING" id="157652.A0A371FXR6"/>
<dbReference type="CDD" id="cd00024">
    <property type="entry name" value="CD_CSD"/>
    <property type="match status" value="1"/>
</dbReference>
<dbReference type="EMBL" id="QJKJ01007529">
    <property type="protein sequence ID" value="RDX82853.1"/>
    <property type="molecule type" value="Genomic_DNA"/>
</dbReference>
<keyword evidence="6" id="KW-1185">Reference proteome</keyword>
<evidence type="ECO:0000256" key="3">
    <source>
        <dbReference type="SAM" id="MobiDB-lite"/>
    </source>
</evidence>
<comment type="subcellular location">
    <subcellularLocation>
        <location evidence="1">Nucleus</location>
    </subcellularLocation>
</comment>
<evidence type="ECO:0000256" key="2">
    <source>
        <dbReference type="ARBA" id="ARBA00023242"/>
    </source>
</evidence>
<dbReference type="GO" id="GO:0005634">
    <property type="term" value="C:nucleus"/>
    <property type="evidence" value="ECO:0007669"/>
    <property type="project" value="UniProtKB-SubCell"/>
</dbReference>